<accession>A0A268F5T0</accession>
<dbReference type="PANTHER" id="PTHR46558:SF5">
    <property type="entry name" value="TRANSCRIPTION REGULATOR"/>
    <property type="match status" value="1"/>
</dbReference>
<comment type="caution">
    <text evidence="2">The sequence shown here is derived from an EMBL/GenBank/DDBJ whole genome shotgun (WGS) entry which is preliminary data.</text>
</comment>
<dbReference type="CDD" id="cd00093">
    <property type="entry name" value="HTH_XRE"/>
    <property type="match status" value="1"/>
</dbReference>
<dbReference type="SUPFAM" id="SSF47413">
    <property type="entry name" value="lambda repressor-like DNA-binding domains"/>
    <property type="match status" value="1"/>
</dbReference>
<dbReference type="Proteomes" id="UP000216961">
    <property type="component" value="Unassembled WGS sequence"/>
</dbReference>
<gene>
    <name evidence="2" type="ORF">CHH57_23625</name>
</gene>
<proteinExistence type="predicted"/>
<protein>
    <submittedName>
        <fullName evidence="2">Transcriptional regulator</fullName>
    </submittedName>
</protein>
<evidence type="ECO:0000256" key="1">
    <source>
        <dbReference type="ARBA" id="ARBA00023125"/>
    </source>
</evidence>
<name>A0A268F5T0_NIACI</name>
<dbReference type="EMBL" id="NPBQ01000144">
    <property type="protein sequence ID" value="PAD80741.1"/>
    <property type="molecule type" value="Genomic_DNA"/>
</dbReference>
<evidence type="ECO:0000313" key="2">
    <source>
        <dbReference type="EMBL" id="PAD80741.1"/>
    </source>
</evidence>
<dbReference type="Pfam" id="PF01381">
    <property type="entry name" value="HTH_3"/>
    <property type="match status" value="1"/>
</dbReference>
<dbReference type="PROSITE" id="PS50943">
    <property type="entry name" value="HTH_CROC1"/>
    <property type="match status" value="1"/>
</dbReference>
<dbReference type="PANTHER" id="PTHR46558">
    <property type="entry name" value="TRACRIPTIONAL REGULATORY PROTEIN-RELATED-RELATED"/>
    <property type="match status" value="1"/>
</dbReference>
<dbReference type="InterPro" id="IPR010982">
    <property type="entry name" value="Lambda_DNA-bd_dom_sf"/>
</dbReference>
<evidence type="ECO:0000313" key="3">
    <source>
        <dbReference type="Proteomes" id="UP000216961"/>
    </source>
</evidence>
<dbReference type="SMART" id="SM00530">
    <property type="entry name" value="HTH_XRE"/>
    <property type="match status" value="1"/>
</dbReference>
<dbReference type="AlphaFoldDB" id="A0A268F5T0"/>
<organism evidence="2 3">
    <name type="scientific">Niallia circulans</name>
    <name type="common">Bacillus circulans</name>
    <dbReference type="NCBI Taxonomy" id="1397"/>
    <lineage>
        <taxon>Bacteria</taxon>
        <taxon>Bacillati</taxon>
        <taxon>Bacillota</taxon>
        <taxon>Bacilli</taxon>
        <taxon>Bacillales</taxon>
        <taxon>Bacillaceae</taxon>
        <taxon>Niallia</taxon>
    </lineage>
</organism>
<reference evidence="2 3" key="1">
    <citation type="submission" date="2017-07" db="EMBL/GenBank/DDBJ databases">
        <title>Isolation and whole genome analysis of endospore-forming bacteria from heroin.</title>
        <authorList>
            <person name="Kalinowski J."/>
            <person name="Ahrens B."/>
            <person name="Al-Dilaimi A."/>
            <person name="Winkler A."/>
            <person name="Wibberg D."/>
            <person name="Schleenbecker U."/>
            <person name="Ruckert C."/>
            <person name="Wolfel R."/>
            <person name="Grass G."/>
        </authorList>
    </citation>
    <scope>NUCLEOTIDE SEQUENCE [LARGE SCALE GENOMIC DNA]</scope>
    <source>
        <strain evidence="2 3">7521-2</strain>
    </source>
</reference>
<sequence length="70" mass="8112">MSNLNRVKEYRKHCSLTQIELAKKVGVARQTINLIENDKYNPSLSLCISLAKELNTDLNTLFWEDNTNEE</sequence>
<dbReference type="GO" id="GO:0003677">
    <property type="term" value="F:DNA binding"/>
    <property type="evidence" value="ECO:0007669"/>
    <property type="project" value="UniProtKB-KW"/>
</dbReference>
<dbReference type="KEGG" id="bcir:C2I06_08870"/>
<dbReference type="Gene3D" id="1.10.260.40">
    <property type="entry name" value="lambda repressor-like DNA-binding domains"/>
    <property type="match status" value="1"/>
</dbReference>
<dbReference type="InterPro" id="IPR001387">
    <property type="entry name" value="Cro/C1-type_HTH"/>
</dbReference>
<keyword evidence="1" id="KW-0238">DNA-binding</keyword>